<name>A0A5N4AAE0_PHOPY</name>
<proteinExistence type="predicted"/>
<feature type="compositionally biased region" description="Basic and acidic residues" evidence="1">
    <location>
        <begin position="34"/>
        <end position="67"/>
    </location>
</feature>
<organism evidence="2 3">
    <name type="scientific">Photinus pyralis</name>
    <name type="common">Common eastern firefly</name>
    <name type="synonym">Lampyris pyralis</name>
    <dbReference type="NCBI Taxonomy" id="7054"/>
    <lineage>
        <taxon>Eukaryota</taxon>
        <taxon>Metazoa</taxon>
        <taxon>Ecdysozoa</taxon>
        <taxon>Arthropoda</taxon>
        <taxon>Hexapoda</taxon>
        <taxon>Insecta</taxon>
        <taxon>Pterygota</taxon>
        <taxon>Neoptera</taxon>
        <taxon>Endopterygota</taxon>
        <taxon>Coleoptera</taxon>
        <taxon>Polyphaga</taxon>
        <taxon>Elateriformia</taxon>
        <taxon>Elateroidea</taxon>
        <taxon>Lampyridae</taxon>
        <taxon>Lampyrinae</taxon>
        <taxon>Photinus</taxon>
    </lineage>
</organism>
<comment type="caution">
    <text evidence="2">The sequence shown here is derived from an EMBL/GenBank/DDBJ whole genome shotgun (WGS) entry which is preliminary data.</text>
</comment>
<protein>
    <submittedName>
        <fullName evidence="2">Uncharacterized protein</fullName>
    </submittedName>
</protein>
<dbReference type="Proteomes" id="UP000327044">
    <property type="component" value="Unassembled WGS sequence"/>
</dbReference>
<dbReference type="AlphaFoldDB" id="A0A5N4AAE0"/>
<feature type="compositionally biased region" description="Polar residues" evidence="1">
    <location>
        <begin position="10"/>
        <end position="33"/>
    </location>
</feature>
<evidence type="ECO:0000313" key="2">
    <source>
        <dbReference type="EMBL" id="KAB0794290.1"/>
    </source>
</evidence>
<keyword evidence="3" id="KW-1185">Reference proteome</keyword>
<accession>A0A5N4AAE0</accession>
<dbReference type="EMBL" id="VVIM01000008">
    <property type="protein sequence ID" value="KAB0794290.1"/>
    <property type="molecule type" value="Genomic_DNA"/>
</dbReference>
<feature type="region of interest" description="Disordered" evidence="1">
    <location>
        <begin position="1"/>
        <end position="68"/>
    </location>
</feature>
<evidence type="ECO:0000313" key="3">
    <source>
        <dbReference type="Proteomes" id="UP000327044"/>
    </source>
</evidence>
<gene>
    <name evidence="2" type="ORF">PPYR_11129</name>
</gene>
<sequence length="292" mass="32720">MDISIPPISEVTTTSSKGSISLLTTTDNGQIRGTSRELKGEEQIHDDSPLYRESQDIPQRETAHVEKAEEEFQGDIAIVENQQQPKDASSDYGLCSGSKSQSCQMEPLLDLSPIEQCPICSYEHCVCRERLDEQTKEFMEELQNRLHKTDQPEDKPNDTEKSAAICCEFCDDPHICSLMSKDLTGDTKLPSTMEDDYLKIIFKLNSLTQSLSDVIPVETEKETKDNSGQKVKKVTYVKAEDSNLFDPAESTIITPKASRSVSIVGVERYVESDDSLIIYVEPLSWYASESTK</sequence>
<dbReference type="InParanoid" id="A0A5N4AAE0"/>
<evidence type="ECO:0000256" key="1">
    <source>
        <dbReference type="SAM" id="MobiDB-lite"/>
    </source>
</evidence>
<reference evidence="2 3" key="1">
    <citation type="journal article" date="2018" name="Elife">
        <title>Firefly genomes illuminate parallel origins of bioluminescence in beetles.</title>
        <authorList>
            <person name="Fallon T.R."/>
            <person name="Lower S.E."/>
            <person name="Chang C.H."/>
            <person name="Bessho-Uehara M."/>
            <person name="Martin G.J."/>
            <person name="Bewick A.J."/>
            <person name="Behringer M."/>
            <person name="Debat H.J."/>
            <person name="Wong I."/>
            <person name="Day J.C."/>
            <person name="Suvorov A."/>
            <person name="Silva C.J."/>
            <person name="Stanger-Hall K.F."/>
            <person name="Hall D.W."/>
            <person name="Schmitz R.J."/>
            <person name="Nelson D.R."/>
            <person name="Lewis S.M."/>
            <person name="Shigenobu S."/>
            <person name="Bybee S.M."/>
            <person name="Larracuente A.M."/>
            <person name="Oba Y."/>
            <person name="Weng J.K."/>
        </authorList>
    </citation>
    <scope>NUCLEOTIDE SEQUENCE [LARGE SCALE GENOMIC DNA]</scope>
    <source>
        <strain evidence="2">1611_PpyrPB1</strain>
        <tissue evidence="2">Whole body</tissue>
    </source>
</reference>